<evidence type="ECO:0000313" key="1">
    <source>
        <dbReference type="EMBL" id="KAL0399776.1"/>
    </source>
</evidence>
<accession>A0AAW2T7V0</accession>
<gene>
    <name evidence="1" type="ORF">Sradi_2320900</name>
</gene>
<protein>
    <submittedName>
        <fullName evidence="1">Uncharacterized protein</fullName>
    </submittedName>
</protein>
<proteinExistence type="predicted"/>
<name>A0AAW2T7V0_SESRA</name>
<dbReference type="AlphaFoldDB" id="A0AAW2T7V0"/>
<sequence length="105" mass="12153">MVYFKDISISSGVQHLVILDDEKQSEEKGTTLMTHIPLIDGYAKQWPRLTNPLYTEQWPREVPLNKMSKVWSLRATHHRRSNEPSPLSILGRRIVDAKAKWGDTI</sequence>
<comment type="caution">
    <text evidence="1">The sequence shown here is derived from an EMBL/GenBank/DDBJ whole genome shotgun (WGS) entry which is preliminary data.</text>
</comment>
<dbReference type="EMBL" id="JACGWJ010000009">
    <property type="protein sequence ID" value="KAL0399776.1"/>
    <property type="molecule type" value="Genomic_DNA"/>
</dbReference>
<reference evidence="1" key="2">
    <citation type="journal article" date="2024" name="Plant">
        <title>Genomic evolution and insights into agronomic trait innovations of Sesamum species.</title>
        <authorList>
            <person name="Miao H."/>
            <person name="Wang L."/>
            <person name="Qu L."/>
            <person name="Liu H."/>
            <person name="Sun Y."/>
            <person name="Le M."/>
            <person name="Wang Q."/>
            <person name="Wei S."/>
            <person name="Zheng Y."/>
            <person name="Lin W."/>
            <person name="Duan Y."/>
            <person name="Cao H."/>
            <person name="Xiong S."/>
            <person name="Wang X."/>
            <person name="Wei L."/>
            <person name="Li C."/>
            <person name="Ma Q."/>
            <person name="Ju M."/>
            <person name="Zhao R."/>
            <person name="Li G."/>
            <person name="Mu C."/>
            <person name="Tian Q."/>
            <person name="Mei H."/>
            <person name="Zhang T."/>
            <person name="Gao T."/>
            <person name="Zhang H."/>
        </authorList>
    </citation>
    <scope>NUCLEOTIDE SEQUENCE</scope>
    <source>
        <strain evidence="1">G02</strain>
    </source>
</reference>
<reference evidence="1" key="1">
    <citation type="submission" date="2020-06" db="EMBL/GenBank/DDBJ databases">
        <authorList>
            <person name="Li T."/>
            <person name="Hu X."/>
            <person name="Zhang T."/>
            <person name="Song X."/>
            <person name="Zhang H."/>
            <person name="Dai N."/>
            <person name="Sheng W."/>
            <person name="Hou X."/>
            <person name="Wei L."/>
        </authorList>
    </citation>
    <scope>NUCLEOTIDE SEQUENCE</scope>
    <source>
        <strain evidence="1">G02</strain>
        <tissue evidence="1">Leaf</tissue>
    </source>
</reference>
<organism evidence="1">
    <name type="scientific">Sesamum radiatum</name>
    <name type="common">Black benniseed</name>
    <dbReference type="NCBI Taxonomy" id="300843"/>
    <lineage>
        <taxon>Eukaryota</taxon>
        <taxon>Viridiplantae</taxon>
        <taxon>Streptophyta</taxon>
        <taxon>Embryophyta</taxon>
        <taxon>Tracheophyta</taxon>
        <taxon>Spermatophyta</taxon>
        <taxon>Magnoliopsida</taxon>
        <taxon>eudicotyledons</taxon>
        <taxon>Gunneridae</taxon>
        <taxon>Pentapetalae</taxon>
        <taxon>asterids</taxon>
        <taxon>lamiids</taxon>
        <taxon>Lamiales</taxon>
        <taxon>Pedaliaceae</taxon>
        <taxon>Sesamum</taxon>
    </lineage>
</organism>